<dbReference type="GeneID" id="41956674"/>
<dbReference type="KEGG" id="pgri:PgNI_01689"/>
<keyword evidence="1" id="KW-1185">Reference proteome</keyword>
<name>A0A6P8BHK2_PYRGI</name>
<evidence type="ECO:0000313" key="2">
    <source>
        <dbReference type="RefSeq" id="XP_030986627.1"/>
    </source>
</evidence>
<proteinExistence type="predicted"/>
<reference evidence="2" key="1">
    <citation type="journal article" date="2019" name="Mol. Biol. Evol.">
        <title>Blast fungal genomes show frequent chromosomal changes, gene gains and losses, and effector gene turnover.</title>
        <authorList>
            <person name="Gomez Luciano L.B."/>
            <person name="Jason Tsai I."/>
            <person name="Chuma I."/>
            <person name="Tosa Y."/>
            <person name="Chen Y.H."/>
            <person name="Li J.Y."/>
            <person name="Li M.Y."/>
            <person name="Jade Lu M.Y."/>
            <person name="Nakayashiki H."/>
            <person name="Li W.H."/>
        </authorList>
    </citation>
    <scope>NUCLEOTIDE SEQUENCE</scope>
    <source>
        <strain evidence="2">NI907</strain>
    </source>
</reference>
<gene>
    <name evidence="2" type="ORF">PgNI_01689</name>
</gene>
<accession>A0A6P8BHK2</accession>
<sequence length="40" mass="4282">MRTMPKIPVPAKGRKDCGTSAATFCYGLCISMDVSARKCS</sequence>
<reference evidence="2" key="3">
    <citation type="submission" date="2025-08" db="UniProtKB">
        <authorList>
            <consortium name="RefSeq"/>
        </authorList>
    </citation>
    <scope>IDENTIFICATION</scope>
    <source>
        <strain evidence="2">NI907</strain>
    </source>
</reference>
<dbReference type="AlphaFoldDB" id="A0A6P8BHK2"/>
<organism evidence="1 2">
    <name type="scientific">Pyricularia grisea</name>
    <name type="common">Crabgrass-specific blast fungus</name>
    <name type="synonym">Magnaporthe grisea</name>
    <dbReference type="NCBI Taxonomy" id="148305"/>
    <lineage>
        <taxon>Eukaryota</taxon>
        <taxon>Fungi</taxon>
        <taxon>Dikarya</taxon>
        <taxon>Ascomycota</taxon>
        <taxon>Pezizomycotina</taxon>
        <taxon>Sordariomycetes</taxon>
        <taxon>Sordariomycetidae</taxon>
        <taxon>Magnaporthales</taxon>
        <taxon>Pyriculariaceae</taxon>
        <taxon>Pyricularia</taxon>
    </lineage>
</organism>
<protein>
    <submittedName>
        <fullName evidence="2">Uncharacterized protein</fullName>
    </submittedName>
</protein>
<dbReference type="RefSeq" id="XP_030986627.1">
    <property type="nucleotide sequence ID" value="XM_031121761.1"/>
</dbReference>
<reference evidence="2" key="2">
    <citation type="submission" date="2019-10" db="EMBL/GenBank/DDBJ databases">
        <authorList>
            <consortium name="NCBI Genome Project"/>
        </authorList>
    </citation>
    <scope>NUCLEOTIDE SEQUENCE</scope>
    <source>
        <strain evidence="2">NI907</strain>
    </source>
</reference>
<evidence type="ECO:0000313" key="1">
    <source>
        <dbReference type="Proteomes" id="UP000515153"/>
    </source>
</evidence>
<dbReference type="Proteomes" id="UP000515153">
    <property type="component" value="Unplaced"/>
</dbReference>